<dbReference type="NCBIfam" id="TIGR02607">
    <property type="entry name" value="antidote_HigA"/>
    <property type="match status" value="1"/>
</dbReference>
<comment type="caution">
    <text evidence="3">The sequence shown here is derived from an EMBL/GenBank/DDBJ whole genome shotgun (WGS) entry which is preliminary data.</text>
</comment>
<accession>A0A4Y9SJ02</accession>
<dbReference type="GO" id="GO:0003677">
    <property type="term" value="F:DNA binding"/>
    <property type="evidence" value="ECO:0007669"/>
    <property type="project" value="UniProtKB-KW"/>
</dbReference>
<keyword evidence="4" id="KW-1185">Reference proteome</keyword>
<dbReference type="CDD" id="cd00093">
    <property type="entry name" value="HTH_XRE"/>
    <property type="match status" value="1"/>
</dbReference>
<dbReference type="PROSITE" id="PS50943">
    <property type="entry name" value="HTH_CROC1"/>
    <property type="match status" value="1"/>
</dbReference>
<reference evidence="3 4" key="1">
    <citation type="submission" date="2019-03" db="EMBL/GenBank/DDBJ databases">
        <title>Draft Genome Sequence of Duganella callidus sp. nov., a Novel Duganella Species Isolated from Cultivated Soil.</title>
        <authorList>
            <person name="Raths R."/>
            <person name="Peta V."/>
            <person name="Bucking H."/>
        </authorList>
    </citation>
    <scope>NUCLEOTIDE SEQUENCE [LARGE SCALE GENOMIC DNA]</scope>
    <source>
        <strain evidence="3 4">DN04</strain>
    </source>
</reference>
<gene>
    <name evidence="3" type="primary">higA</name>
    <name evidence="3" type="ORF">E4L98_09030</name>
</gene>
<feature type="domain" description="HTH cro/C1-type" evidence="2">
    <location>
        <begin position="15"/>
        <end position="63"/>
    </location>
</feature>
<protein>
    <submittedName>
        <fullName evidence="3">Addiction module antidote protein, HigA family</fullName>
    </submittedName>
</protein>
<dbReference type="PANTHER" id="PTHR36924">
    <property type="entry name" value="ANTITOXIN HIGA-1"/>
    <property type="match status" value="1"/>
</dbReference>
<dbReference type="EMBL" id="SPVG01000087">
    <property type="protein sequence ID" value="TFW25764.1"/>
    <property type="molecule type" value="Genomic_DNA"/>
</dbReference>
<keyword evidence="1" id="KW-0238">DNA-binding</keyword>
<sequence>MRHPGTILREDVLPALDISPAEFAVRMGVSPQSVTDLLLEKCALSPEMALHIAAFLKTSPESWLNMQADMDRWSAT</sequence>
<proteinExistence type="predicted"/>
<dbReference type="InterPro" id="IPR010982">
    <property type="entry name" value="Lambda_DNA-bd_dom_sf"/>
</dbReference>
<dbReference type="Gene3D" id="1.10.260.40">
    <property type="entry name" value="lambda repressor-like DNA-binding domains"/>
    <property type="match status" value="1"/>
</dbReference>
<dbReference type="InterPro" id="IPR013430">
    <property type="entry name" value="Toxin_antidote_HigA"/>
</dbReference>
<dbReference type="OrthoDB" id="5297543at2"/>
<dbReference type="AlphaFoldDB" id="A0A4Y9SJ02"/>
<organism evidence="3 4">
    <name type="scientific">Duganella callida</name>
    <dbReference type="NCBI Taxonomy" id="2561932"/>
    <lineage>
        <taxon>Bacteria</taxon>
        <taxon>Pseudomonadati</taxon>
        <taxon>Pseudomonadota</taxon>
        <taxon>Betaproteobacteria</taxon>
        <taxon>Burkholderiales</taxon>
        <taxon>Oxalobacteraceae</taxon>
        <taxon>Telluria group</taxon>
        <taxon>Duganella</taxon>
    </lineage>
</organism>
<evidence type="ECO:0000313" key="3">
    <source>
        <dbReference type="EMBL" id="TFW25764.1"/>
    </source>
</evidence>
<evidence type="ECO:0000256" key="1">
    <source>
        <dbReference type="ARBA" id="ARBA00023125"/>
    </source>
</evidence>
<name>A0A4Y9SJ02_9BURK</name>
<dbReference type="InterPro" id="IPR001387">
    <property type="entry name" value="Cro/C1-type_HTH"/>
</dbReference>
<dbReference type="RefSeq" id="WP_135201226.1">
    <property type="nucleotide sequence ID" value="NZ_SPVG01000087.1"/>
</dbReference>
<evidence type="ECO:0000313" key="4">
    <source>
        <dbReference type="Proteomes" id="UP000297729"/>
    </source>
</evidence>
<dbReference type="SUPFAM" id="SSF47413">
    <property type="entry name" value="lambda repressor-like DNA-binding domains"/>
    <property type="match status" value="1"/>
</dbReference>
<dbReference type="PANTHER" id="PTHR36924:SF1">
    <property type="entry name" value="ANTITOXIN HIGA-1"/>
    <property type="match status" value="1"/>
</dbReference>
<dbReference type="Proteomes" id="UP000297729">
    <property type="component" value="Unassembled WGS sequence"/>
</dbReference>
<evidence type="ECO:0000259" key="2">
    <source>
        <dbReference type="PROSITE" id="PS50943"/>
    </source>
</evidence>